<proteinExistence type="predicted"/>
<organism evidence="2 3">
    <name type="scientific">Engystomops pustulosus</name>
    <name type="common">Tungara frog</name>
    <name type="synonym">Physalaemus pustulosus</name>
    <dbReference type="NCBI Taxonomy" id="76066"/>
    <lineage>
        <taxon>Eukaryota</taxon>
        <taxon>Metazoa</taxon>
        <taxon>Chordata</taxon>
        <taxon>Craniata</taxon>
        <taxon>Vertebrata</taxon>
        <taxon>Euteleostomi</taxon>
        <taxon>Amphibia</taxon>
        <taxon>Batrachia</taxon>
        <taxon>Anura</taxon>
        <taxon>Neobatrachia</taxon>
        <taxon>Hyloidea</taxon>
        <taxon>Leptodactylidae</taxon>
        <taxon>Leiuperinae</taxon>
        <taxon>Engystomops</taxon>
    </lineage>
</organism>
<dbReference type="EMBL" id="WNYA01000004">
    <property type="protein sequence ID" value="KAG8577536.1"/>
    <property type="molecule type" value="Genomic_DNA"/>
</dbReference>
<sequence>MENKDPATLQRTTPAGRGSFHRNNIRLYKRLTLWHPLANSS</sequence>
<evidence type="ECO:0000313" key="2">
    <source>
        <dbReference type="EMBL" id="KAG8577536.1"/>
    </source>
</evidence>
<dbReference type="AlphaFoldDB" id="A0AAV7BYK6"/>
<reference evidence="2" key="1">
    <citation type="thesis" date="2020" institute="ProQuest LLC" country="789 East Eisenhower Parkway, Ann Arbor, MI, USA">
        <title>Comparative Genomics and Chromosome Evolution.</title>
        <authorList>
            <person name="Mudd A.B."/>
        </authorList>
    </citation>
    <scope>NUCLEOTIDE SEQUENCE</scope>
    <source>
        <strain evidence="2">237g6f4</strain>
        <tissue evidence="2">Blood</tissue>
    </source>
</reference>
<name>A0AAV7BYK6_ENGPU</name>
<evidence type="ECO:0000313" key="3">
    <source>
        <dbReference type="Proteomes" id="UP000824782"/>
    </source>
</evidence>
<accession>A0AAV7BYK6</accession>
<feature type="region of interest" description="Disordered" evidence="1">
    <location>
        <begin position="1"/>
        <end position="21"/>
    </location>
</feature>
<keyword evidence="3" id="KW-1185">Reference proteome</keyword>
<dbReference type="Proteomes" id="UP000824782">
    <property type="component" value="Unassembled WGS sequence"/>
</dbReference>
<comment type="caution">
    <text evidence="2">The sequence shown here is derived from an EMBL/GenBank/DDBJ whole genome shotgun (WGS) entry which is preliminary data.</text>
</comment>
<gene>
    <name evidence="2" type="ORF">GDO81_010212</name>
</gene>
<protein>
    <submittedName>
        <fullName evidence="2">Uncharacterized protein</fullName>
    </submittedName>
</protein>
<evidence type="ECO:0000256" key="1">
    <source>
        <dbReference type="SAM" id="MobiDB-lite"/>
    </source>
</evidence>